<dbReference type="PROSITE" id="PS00781">
    <property type="entry name" value="PEPCASE_1"/>
    <property type="match status" value="1"/>
</dbReference>
<reference evidence="13 14" key="2">
    <citation type="submission" date="2011-10" db="EMBL/GenBank/DDBJ databases">
        <title>The Genome Sequence of Simonsiella muelleri ATCC 29453.</title>
        <authorList>
            <consortium name="The Broad Institute Genome Sequencing Platform"/>
            <consortium name="The Broad Institute Genome Sequencing Center for Infectious Disease"/>
            <person name="Earl A."/>
            <person name="Ward D."/>
            <person name="Feldgarden M."/>
            <person name="Gevers D."/>
            <person name="Izard J."/>
            <person name="Baranova O.V."/>
            <person name="Blanton J.M."/>
            <person name="Tanner A.C."/>
            <person name="Dewhirst F."/>
            <person name="Young S.K."/>
            <person name="Zeng Q."/>
            <person name="Gargeya S."/>
            <person name="Fitzgerald M."/>
            <person name="Haas B."/>
            <person name="Abouelleil A."/>
            <person name="Alvarado L."/>
            <person name="Arachchi H.M."/>
            <person name="Berlin A."/>
            <person name="Brown A."/>
            <person name="Chapman S.B."/>
            <person name="Chen Z."/>
            <person name="Dunbar C."/>
            <person name="Freedman E."/>
            <person name="Gearin G."/>
            <person name="Goldberg J."/>
            <person name="Griggs A."/>
            <person name="Gujja S."/>
            <person name="Heiman D."/>
            <person name="Howarth C."/>
            <person name="Larson L."/>
            <person name="Lui A."/>
            <person name="MacDonald P.J.P."/>
            <person name="Montmayeur A."/>
            <person name="Murphy C."/>
            <person name="Neiman D."/>
            <person name="Pearson M."/>
            <person name="Priest M."/>
            <person name="Roberts A."/>
            <person name="Saif S."/>
            <person name="Shea T."/>
            <person name="Shenoy N."/>
            <person name="Sisk P."/>
            <person name="Stolte C."/>
            <person name="Sykes S."/>
            <person name="Wortman J."/>
            <person name="Nusbaum C."/>
            <person name="Birren B."/>
        </authorList>
    </citation>
    <scope>NUCLEOTIDE SEQUENCE [LARGE SCALE GENOMIC DNA]</scope>
    <source>
        <strain evidence="13 14">ATCC 29453</strain>
    </source>
</reference>
<evidence type="ECO:0000256" key="4">
    <source>
        <dbReference type="ARBA" id="ARBA00012305"/>
    </source>
</evidence>
<dbReference type="EMBL" id="ADCY02000006">
    <property type="protein sequence ID" value="EFG31905.1"/>
    <property type="molecule type" value="Genomic_DNA"/>
</dbReference>
<reference evidence="13 14" key="1">
    <citation type="submission" date="2010-03" db="EMBL/GenBank/DDBJ databases">
        <authorList>
            <consortium name="The Broad Institute Genome Sequencing Platform"/>
            <person name="Ward D."/>
            <person name="Earl A."/>
            <person name="Feldgarden M."/>
            <person name="Gevers D."/>
            <person name="Young S."/>
            <person name="Zeng Q."/>
            <person name="Koehrsen M."/>
            <person name="Alvarado L."/>
            <person name="Berlin A.M."/>
            <person name="Borenstein D."/>
            <person name="Chapman S.B."/>
            <person name="Chen Z."/>
            <person name="Engels R."/>
            <person name="Freedman E."/>
            <person name="Gellesch M."/>
            <person name="Goldberg J."/>
            <person name="Griggs A."/>
            <person name="Gujja S."/>
            <person name="Heilman E.R."/>
            <person name="Heiman D.I."/>
            <person name="Hepburn T.A."/>
            <person name="Howarth C."/>
            <person name="Jen D."/>
            <person name="Larson L."/>
            <person name="Mehta T."/>
            <person name="Park D."/>
            <person name="Pearson M."/>
            <person name="Richards J."/>
            <person name="Roberts A."/>
            <person name="Saif S."/>
            <person name="Shea T.D."/>
            <person name="Shenoy N."/>
            <person name="Sisk P."/>
            <person name="Stolte C."/>
            <person name="Sykes S.N."/>
            <person name="Walk T."/>
            <person name="White J."/>
            <person name="Yandava C."/>
            <person name="Izard J."/>
            <person name="Baranova O.V."/>
            <person name="Blanton J.M."/>
            <person name="Tanner A.C."/>
            <person name="Dewhirst F."/>
            <person name="Haas B."/>
            <person name="Nusbaum C."/>
            <person name="Birren B."/>
        </authorList>
    </citation>
    <scope>NUCLEOTIDE SEQUENCE [LARGE SCALE GENOMIC DNA]</scope>
    <source>
        <strain evidence="13 14">ATCC 29453</strain>
    </source>
</reference>
<comment type="similarity">
    <text evidence="3 10">Belongs to the PEPCase type 1 family.</text>
</comment>
<keyword evidence="8 10" id="KW-0120">Carbon dioxide fixation</keyword>
<evidence type="ECO:0000256" key="10">
    <source>
        <dbReference type="HAMAP-Rule" id="MF_00595"/>
    </source>
</evidence>
<dbReference type="GO" id="GO:0006099">
    <property type="term" value="P:tricarboxylic acid cycle"/>
    <property type="evidence" value="ECO:0007669"/>
    <property type="project" value="InterPro"/>
</dbReference>
<dbReference type="AlphaFoldDB" id="V9H9P0"/>
<dbReference type="PROSITE" id="PS00393">
    <property type="entry name" value="PEPCASE_2"/>
    <property type="match status" value="1"/>
</dbReference>
<proteinExistence type="inferred from homology"/>
<dbReference type="STRING" id="641147.HMPREF9021_00307"/>
<name>V9H9P0_9NEIS</name>
<keyword evidence="6 10" id="KW-0460">Magnesium</keyword>
<organism evidence="13 14">
    <name type="scientific">Simonsiella muelleri ATCC 29453</name>
    <dbReference type="NCBI Taxonomy" id="641147"/>
    <lineage>
        <taxon>Bacteria</taxon>
        <taxon>Pseudomonadati</taxon>
        <taxon>Pseudomonadota</taxon>
        <taxon>Betaproteobacteria</taxon>
        <taxon>Neisseriales</taxon>
        <taxon>Neisseriaceae</taxon>
        <taxon>Simonsiella</taxon>
    </lineage>
</organism>
<dbReference type="RefSeq" id="WP_002641222.1">
    <property type="nucleotide sequence ID" value="NZ_CP019448.1"/>
</dbReference>
<evidence type="ECO:0000256" key="3">
    <source>
        <dbReference type="ARBA" id="ARBA00008346"/>
    </source>
</evidence>
<dbReference type="InterPro" id="IPR015813">
    <property type="entry name" value="Pyrv/PenolPyrv_kinase-like_dom"/>
</dbReference>
<evidence type="ECO:0000256" key="1">
    <source>
        <dbReference type="ARBA" id="ARBA00001946"/>
    </source>
</evidence>
<dbReference type="PRINTS" id="PR00150">
    <property type="entry name" value="PEPCARBXLASE"/>
</dbReference>
<dbReference type="GO" id="GO:0005829">
    <property type="term" value="C:cytosol"/>
    <property type="evidence" value="ECO:0007669"/>
    <property type="project" value="TreeGrafter"/>
</dbReference>
<dbReference type="SUPFAM" id="SSF51621">
    <property type="entry name" value="Phosphoenolpyruvate/pyruvate domain"/>
    <property type="match status" value="1"/>
</dbReference>
<comment type="catalytic activity">
    <reaction evidence="9 10">
        <text>oxaloacetate + phosphate = phosphoenolpyruvate + hydrogencarbonate</text>
        <dbReference type="Rhea" id="RHEA:28370"/>
        <dbReference type="ChEBI" id="CHEBI:16452"/>
        <dbReference type="ChEBI" id="CHEBI:17544"/>
        <dbReference type="ChEBI" id="CHEBI:43474"/>
        <dbReference type="ChEBI" id="CHEBI:58702"/>
        <dbReference type="EC" id="4.1.1.31"/>
    </reaction>
</comment>
<dbReference type="GO" id="GO:0000287">
    <property type="term" value="F:magnesium ion binding"/>
    <property type="evidence" value="ECO:0007669"/>
    <property type="project" value="UniProtKB-UniRule"/>
</dbReference>
<dbReference type="InterPro" id="IPR018129">
    <property type="entry name" value="PEP_COase_Lys_AS"/>
</dbReference>
<comment type="function">
    <text evidence="2 10">Forms oxaloacetate, a four-carbon dicarboxylic acid source for the tricarboxylic acid cycle.</text>
</comment>
<dbReference type="GO" id="GO:0008964">
    <property type="term" value="F:phosphoenolpyruvate carboxylase activity"/>
    <property type="evidence" value="ECO:0007669"/>
    <property type="project" value="UniProtKB-UniRule"/>
</dbReference>
<evidence type="ECO:0000256" key="11">
    <source>
        <dbReference type="PROSITE-ProRule" id="PRU10111"/>
    </source>
</evidence>
<dbReference type="InterPro" id="IPR021135">
    <property type="entry name" value="PEP_COase"/>
</dbReference>
<evidence type="ECO:0000256" key="6">
    <source>
        <dbReference type="ARBA" id="ARBA00022842"/>
    </source>
</evidence>
<dbReference type="Pfam" id="PF00311">
    <property type="entry name" value="PEPcase"/>
    <property type="match status" value="1"/>
</dbReference>
<keyword evidence="14" id="KW-1185">Reference proteome</keyword>
<comment type="caution">
    <text evidence="13">The sequence shown here is derived from an EMBL/GenBank/DDBJ whole genome shotgun (WGS) entry which is preliminary data.</text>
</comment>
<comment type="subunit">
    <text evidence="10">Homotetramer.</text>
</comment>
<feature type="active site" evidence="10 12">
    <location>
        <position position="568"/>
    </location>
</feature>
<dbReference type="Gene3D" id="1.20.1440.90">
    <property type="entry name" value="Phosphoenolpyruvate/pyruvate domain"/>
    <property type="match status" value="1"/>
</dbReference>
<dbReference type="NCBIfam" id="NF000584">
    <property type="entry name" value="PRK00009.1"/>
    <property type="match status" value="1"/>
</dbReference>
<dbReference type="PANTHER" id="PTHR30523">
    <property type="entry name" value="PHOSPHOENOLPYRUVATE CARBOXYLASE"/>
    <property type="match status" value="1"/>
</dbReference>
<evidence type="ECO:0000256" key="2">
    <source>
        <dbReference type="ARBA" id="ARBA00003670"/>
    </source>
</evidence>
<dbReference type="EC" id="4.1.1.31" evidence="4 10"/>
<dbReference type="InterPro" id="IPR022805">
    <property type="entry name" value="PEP_COase_bac/pln-type"/>
</dbReference>
<dbReference type="GO" id="GO:0015977">
    <property type="term" value="P:carbon fixation"/>
    <property type="evidence" value="ECO:0007669"/>
    <property type="project" value="UniProtKB-UniRule"/>
</dbReference>
<dbReference type="HOGENOM" id="CLU_006557_2_0_4"/>
<feature type="active site" evidence="10 11">
    <location>
        <position position="140"/>
    </location>
</feature>
<dbReference type="OrthoDB" id="9768133at2"/>
<sequence length="900" mass="100737">MEFSLLHQSKDAELAADAEFMTQSLYKMLDVHADEIVVNALKILADAQDASQVITQILPSLSEAQTENLITAVGMFAQILNIAEDVHHQRRRLVHEHAGNVASEGNIAETVKKFQANDLDKPTVQAALNQTQINAVLTAHPTEVQRQATLISHRKIRALLPQRELCKTPDELAELQREMDIVLLTLWQTSETRHFKITVKSEINNGVNIFPISFFQAIPKLYRRMEKQFQAAFPDIQVPNMMQIGGWIGGDRDGNPNVSAKTLRDAFTHHANAAFHHYRRELEALYQELPLSVRRVKVSDAVLVLSAQSPDKEVGRKEEPYRRAIALILSRMTGKAHQLNVQLGCKYGVGQPYENKDEFLRDLYALQNSLRDNGSAVLADGRIADLIRTVSICGFHLMPLDLRQHAEKQANVVIELFQHAGLENFAMLPESEKQTVLLRELNNPRPLSSPFITYSAESRYELDIFREASLIKQQFGEQAISQSIISNCEQPSDLLVLALLFKETGLLTIQNGKPVSRMNIVPLFETIEALQNACPIMETMFQSDWYRAFIDSRDNIQEIMLGYSDSNKDGGYITSTWGLYQAEQGLVKLFAEYNIRMRLFHGRGGSVGRGGGPSYQAILAQPAGSVAGQIRITEQGEVITAKYGDPSNAVRNLEALVAATLEATLLPIDADPDANLMNQLSQSAFKHYRALITRDGFIDYFLQTSPIEQIASLNLGSRPASRKTLAQIQDLRAIPWVFSWTQNRLILPAWYGFGSAVQDLCQRDSGSLKNLQAHAQTNPFFRAMLSNMEQVMAKTDITLAEHYAELSQDPQHGAAIFADIKAEYQRSRQALLDILQADELLKDNRALARSLALRIPYLNALGALQVALLKKLRQDPTNQYVLQMVHQTINGVAQGLRNTG</sequence>
<dbReference type="KEGG" id="smur:BWP33_01050"/>
<evidence type="ECO:0000256" key="9">
    <source>
        <dbReference type="ARBA" id="ARBA00048995"/>
    </source>
</evidence>
<keyword evidence="7 10" id="KW-0456">Lyase</keyword>
<dbReference type="HAMAP" id="MF_00595">
    <property type="entry name" value="PEPcase_type1"/>
    <property type="match status" value="1"/>
</dbReference>
<evidence type="ECO:0000256" key="7">
    <source>
        <dbReference type="ARBA" id="ARBA00023239"/>
    </source>
</evidence>
<evidence type="ECO:0000313" key="14">
    <source>
        <dbReference type="Proteomes" id="UP000017813"/>
    </source>
</evidence>
<evidence type="ECO:0000256" key="8">
    <source>
        <dbReference type="ARBA" id="ARBA00023300"/>
    </source>
</evidence>
<gene>
    <name evidence="10" type="primary">ppc</name>
    <name evidence="13" type="ORF">HMPREF9021_00307</name>
</gene>
<dbReference type="Proteomes" id="UP000017813">
    <property type="component" value="Unassembled WGS sequence"/>
</dbReference>
<dbReference type="GO" id="GO:0006107">
    <property type="term" value="P:oxaloacetate metabolic process"/>
    <property type="evidence" value="ECO:0007669"/>
    <property type="project" value="UniProtKB-UniRule"/>
</dbReference>
<dbReference type="PANTHER" id="PTHR30523:SF6">
    <property type="entry name" value="PHOSPHOENOLPYRUVATE CARBOXYLASE"/>
    <property type="match status" value="1"/>
</dbReference>
<dbReference type="InterPro" id="IPR033129">
    <property type="entry name" value="PEPCASE_His_AS"/>
</dbReference>
<evidence type="ECO:0000256" key="5">
    <source>
        <dbReference type="ARBA" id="ARBA00022419"/>
    </source>
</evidence>
<dbReference type="eggNOG" id="COG2352">
    <property type="taxonomic scope" value="Bacteria"/>
</dbReference>
<evidence type="ECO:0000313" key="13">
    <source>
        <dbReference type="EMBL" id="EFG31905.1"/>
    </source>
</evidence>
<comment type="cofactor">
    <cofactor evidence="1 10">
        <name>Mg(2+)</name>
        <dbReference type="ChEBI" id="CHEBI:18420"/>
    </cofactor>
</comment>
<evidence type="ECO:0000256" key="12">
    <source>
        <dbReference type="PROSITE-ProRule" id="PRU10112"/>
    </source>
</evidence>
<accession>V9H9P0</accession>
<protein>
    <recommendedName>
        <fullName evidence="5 10">Phosphoenolpyruvate carboxylase</fullName>
        <shortName evidence="10">PEPC</shortName>
        <shortName evidence="10">PEPCase</shortName>
        <ecNumber evidence="4 10">4.1.1.31</ecNumber>
    </recommendedName>
</protein>